<comment type="caution">
    <text evidence="2">The sequence shown here is derived from an EMBL/GenBank/DDBJ whole genome shotgun (WGS) entry which is preliminary data.</text>
</comment>
<dbReference type="AlphaFoldDB" id="A0A0G9MKJ3"/>
<dbReference type="EMBL" id="LBHC01000003">
    <property type="protein sequence ID" value="KLE31205.1"/>
    <property type="molecule type" value="Genomic_DNA"/>
</dbReference>
<accession>A0A0G9MKJ3</accession>
<evidence type="ECO:0000313" key="2">
    <source>
        <dbReference type="EMBL" id="KLE31205.1"/>
    </source>
</evidence>
<name>A0A0G9MKJ3_9SPHN</name>
<dbReference type="Proteomes" id="UP000053070">
    <property type="component" value="Unassembled WGS sequence"/>
</dbReference>
<organism evidence="2 3">
    <name type="scientific">Aurantiacibacter gangjinensis</name>
    <dbReference type="NCBI Taxonomy" id="502682"/>
    <lineage>
        <taxon>Bacteria</taxon>
        <taxon>Pseudomonadati</taxon>
        <taxon>Pseudomonadota</taxon>
        <taxon>Alphaproteobacteria</taxon>
        <taxon>Sphingomonadales</taxon>
        <taxon>Erythrobacteraceae</taxon>
        <taxon>Aurantiacibacter</taxon>
    </lineage>
</organism>
<feature type="domain" description="DUF6471" evidence="1">
    <location>
        <begin position="6"/>
        <end position="70"/>
    </location>
</feature>
<dbReference type="InterPro" id="IPR045526">
    <property type="entry name" value="DUF6471"/>
</dbReference>
<protein>
    <recommendedName>
        <fullName evidence="1">DUF6471 domain-containing protein</fullName>
    </recommendedName>
</protein>
<reference evidence="2 3" key="1">
    <citation type="submission" date="2015-04" db="EMBL/GenBank/DDBJ databases">
        <title>The draft genome sequence of Erythrobacr gangjinensis K7-2.</title>
        <authorList>
            <person name="Zhuang L."/>
            <person name="Liu Y."/>
            <person name="Shao Z."/>
        </authorList>
    </citation>
    <scope>NUCLEOTIDE SEQUENCE [LARGE SCALE GENOMIC DNA]</scope>
    <source>
        <strain evidence="2 3">K7-2</strain>
    </source>
</reference>
<sequence>MNVRDWNSYAKSVLKAEMARRQVNAPELVQKLEELGIEDNARNVANKIARGSFSAAFLFQCLAAMEVKNLHLGED</sequence>
<dbReference type="STRING" id="502682.BMF35_b0068"/>
<evidence type="ECO:0000259" key="1">
    <source>
        <dbReference type="Pfam" id="PF20075"/>
    </source>
</evidence>
<gene>
    <name evidence="2" type="ORF">AAW01_12675</name>
</gene>
<dbReference type="PATRIC" id="fig|502682.8.peg.2586"/>
<proteinExistence type="predicted"/>
<dbReference type="Pfam" id="PF20075">
    <property type="entry name" value="DUF6471"/>
    <property type="match status" value="1"/>
</dbReference>
<evidence type="ECO:0000313" key="3">
    <source>
        <dbReference type="Proteomes" id="UP000053070"/>
    </source>
</evidence>
<keyword evidence="3" id="KW-1185">Reference proteome</keyword>